<comment type="caution">
    <text evidence="1">The sequence shown here is derived from an EMBL/GenBank/DDBJ whole genome shotgun (WGS) entry which is preliminary data.</text>
</comment>
<accession>A0AAV5CF58</accession>
<sequence length="92" mass="10061">MNRRFLNLVTENLETGLYSLRRLNLSSHLFYPSAAAAETAMARTEEAIKTNAESQAGYKHGLRFLQTMATSLGSLPSATINFRPAGSWVPSG</sequence>
<gene>
    <name evidence="1" type="primary">ga13543</name>
    <name evidence="1" type="ORF">PR202_ga13543</name>
</gene>
<protein>
    <submittedName>
        <fullName evidence="1">Uncharacterized protein</fullName>
    </submittedName>
</protein>
<organism evidence="1 2">
    <name type="scientific">Eleusine coracana subsp. coracana</name>
    <dbReference type="NCBI Taxonomy" id="191504"/>
    <lineage>
        <taxon>Eukaryota</taxon>
        <taxon>Viridiplantae</taxon>
        <taxon>Streptophyta</taxon>
        <taxon>Embryophyta</taxon>
        <taxon>Tracheophyta</taxon>
        <taxon>Spermatophyta</taxon>
        <taxon>Magnoliopsida</taxon>
        <taxon>Liliopsida</taxon>
        <taxon>Poales</taxon>
        <taxon>Poaceae</taxon>
        <taxon>PACMAD clade</taxon>
        <taxon>Chloridoideae</taxon>
        <taxon>Cynodonteae</taxon>
        <taxon>Eleusininae</taxon>
        <taxon>Eleusine</taxon>
    </lineage>
</organism>
<name>A0AAV5CF58_ELECO</name>
<reference evidence="1" key="1">
    <citation type="journal article" date="2018" name="DNA Res.">
        <title>Multiple hybrid de novo genome assembly of finger millet, an orphan allotetraploid crop.</title>
        <authorList>
            <person name="Hatakeyama M."/>
            <person name="Aluri S."/>
            <person name="Balachadran M.T."/>
            <person name="Sivarajan S.R."/>
            <person name="Patrignani A."/>
            <person name="Gruter S."/>
            <person name="Poveda L."/>
            <person name="Shimizu-Inatsugi R."/>
            <person name="Baeten J."/>
            <person name="Francoijs K.J."/>
            <person name="Nataraja K.N."/>
            <person name="Reddy Y.A.N."/>
            <person name="Phadnis S."/>
            <person name="Ravikumar R.L."/>
            <person name="Schlapbach R."/>
            <person name="Sreeman S.M."/>
            <person name="Shimizu K.K."/>
        </authorList>
    </citation>
    <scope>NUCLEOTIDE SEQUENCE</scope>
</reference>
<proteinExistence type="predicted"/>
<keyword evidence="2" id="KW-1185">Reference proteome</keyword>
<dbReference type="Proteomes" id="UP001054889">
    <property type="component" value="Unassembled WGS sequence"/>
</dbReference>
<evidence type="ECO:0000313" key="1">
    <source>
        <dbReference type="EMBL" id="GJM96681.1"/>
    </source>
</evidence>
<dbReference type="AlphaFoldDB" id="A0AAV5CF58"/>
<dbReference type="EMBL" id="BQKI01000006">
    <property type="protein sequence ID" value="GJM96681.1"/>
    <property type="molecule type" value="Genomic_DNA"/>
</dbReference>
<evidence type="ECO:0000313" key="2">
    <source>
        <dbReference type="Proteomes" id="UP001054889"/>
    </source>
</evidence>
<reference evidence="1" key="2">
    <citation type="submission" date="2021-12" db="EMBL/GenBank/DDBJ databases">
        <title>Resequencing data analysis of finger millet.</title>
        <authorList>
            <person name="Hatakeyama M."/>
            <person name="Aluri S."/>
            <person name="Balachadran M.T."/>
            <person name="Sivarajan S.R."/>
            <person name="Poveda L."/>
            <person name="Shimizu-Inatsugi R."/>
            <person name="Schlapbach R."/>
            <person name="Sreeman S.M."/>
            <person name="Shimizu K.K."/>
        </authorList>
    </citation>
    <scope>NUCLEOTIDE SEQUENCE</scope>
</reference>